<reference evidence="1" key="1">
    <citation type="journal article" date="2020" name="Stud. Mycol.">
        <title>101 Dothideomycetes genomes: a test case for predicting lifestyles and emergence of pathogens.</title>
        <authorList>
            <person name="Haridas S."/>
            <person name="Albert R."/>
            <person name="Binder M."/>
            <person name="Bloem J."/>
            <person name="Labutti K."/>
            <person name="Salamov A."/>
            <person name="Andreopoulos B."/>
            <person name="Baker S."/>
            <person name="Barry K."/>
            <person name="Bills G."/>
            <person name="Bluhm B."/>
            <person name="Cannon C."/>
            <person name="Castanera R."/>
            <person name="Culley D."/>
            <person name="Daum C."/>
            <person name="Ezra D."/>
            <person name="Gonzalez J."/>
            <person name="Henrissat B."/>
            <person name="Kuo A."/>
            <person name="Liang C."/>
            <person name="Lipzen A."/>
            <person name="Lutzoni F."/>
            <person name="Magnuson J."/>
            <person name="Mondo S."/>
            <person name="Nolan M."/>
            <person name="Ohm R."/>
            <person name="Pangilinan J."/>
            <person name="Park H.-J."/>
            <person name="Ramirez L."/>
            <person name="Alfaro M."/>
            <person name="Sun H."/>
            <person name="Tritt A."/>
            <person name="Yoshinaga Y."/>
            <person name="Zwiers L.-H."/>
            <person name="Turgeon B."/>
            <person name="Goodwin S."/>
            <person name="Spatafora J."/>
            <person name="Crous P."/>
            <person name="Grigoriev I."/>
        </authorList>
    </citation>
    <scope>NUCLEOTIDE SEQUENCE</scope>
    <source>
        <strain evidence="1">HMLAC05119</strain>
    </source>
</reference>
<proteinExistence type="predicted"/>
<sequence>MSTDIKAASEHSYTIATYGLEGTPTEEAHNIYHDSERGPSSSMDLAISTRTLQVHAKRTCDDPHGYHLQEQVQGDHEYADFSMFFFQGTSLYTGFSEQTHLISIPGSRDAPCGETDCRYFGFKRFLSSKRIIFTYSHQSIMF</sequence>
<accession>A0A6A5QGD4</accession>
<protein>
    <submittedName>
        <fullName evidence="1">Uncharacterized protein</fullName>
    </submittedName>
</protein>
<dbReference type="Proteomes" id="UP000800096">
    <property type="component" value="Unassembled WGS sequence"/>
</dbReference>
<dbReference type="EMBL" id="ML979138">
    <property type="protein sequence ID" value="KAF1913564.1"/>
    <property type="molecule type" value="Genomic_DNA"/>
</dbReference>
<evidence type="ECO:0000313" key="1">
    <source>
        <dbReference type="EMBL" id="KAF1913564.1"/>
    </source>
</evidence>
<evidence type="ECO:0000313" key="2">
    <source>
        <dbReference type="Proteomes" id="UP000800096"/>
    </source>
</evidence>
<dbReference type="AlphaFoldDB" id="A0A6A5QGD4"/>
<gene>
    <name evidence="1" type="ORF">BDU57DRAFT_315354</name>
</gene>
<name>A0A6A5QGD4_AMPQU</name>
<keyword evidence="2" id="KW-1185">Reference proteome</keyword>
<organism evidence="1 2">
    <name type="scientific">Ampelomyces quisqualis</name>
    <name type="common">Powdery mildew agent</name>
    <dbReference type="NCBI Taxonomy" id="50730"/>
    <lineage>
        <taxon>Eukaryota</taxon>
        <taxon>Fungi</taxon>
        <taxon>Dikarya</taxon>
        <taxon>Ascomycota</taxon>
        <taxon>Pezizomycotina</taxon>
        <taxon>Dothideomycetes</taxon>
        <taxon>Pleosporomycetidae</taxon>
        <taxon>Pleosporales</taxon>
        <taxon>Pleosporineae</taxon>
        <taxon>Phaeosphaeriaceae</taxon>
        <taxon>Ampelomyces</taxon>
    </lineage>
</organism>